<proteinExistence type="predicted"/>
<dbReference type="EMBL" id="JH818577">
    <property type="protein sequence ID" value="EKC23826.1"/>
    <property type="molecule type" value="Genomic_DNA"/>
</dbReference>
<accession>K1QQP0</accession>
<dbReference type="InParanoid" id="K1QQP0"/>
<evidence type="ECO:0000313" key="1">
    <source>
        <dbReference type="EMBL" id="EKC23826.1"/>
    </source>
</evidence>
<dbReference type="AlphaFoldDB" id="K1QQP0"/>
<organism evidence="1">
    <name type="scientific">Magallana gigas</name>
    <name type="common">Pacific oyster</name>
    <name type="synonym">Crassostrea gigas</name>
    <dbReference type="NCBI Taxonomy" id="29159"/>
    <lineage>
        <taxon>Eukaryota</taxon>
        <taxon>Metazoa</taxon>
        <taxon>Spiralia</taxon>
        <taxon>Lophotrochozoa</taxon>
        <taxon>Mollusca</taxon>
        <taxon>Bivalvia</taxon>
        <taxon>Autobranchia</taxon>
        <taxon>Pteriomorphia</taxon>
        <taxon>Ostreida</taxon>
        <taxon>Ostreoidea</taxon>
        <taxon>Ostreidae</taxon>
        <taxon>Magallana</taxon>
    </lineage>
</organism>
<dbReference type="HOGENOM" id="CLU_2707214_0_0_1"/>
<reference evidence="1" key="1">
    <citation type="journal article" date="2012" name="Nature">
        <title>The oyster genome reveals stress adaptation and complexity of shell formation.</title>
        <authorList>
            <person name="Zhang G."/>
            <person name="Fang X."/>
            <person name="Guo X."/>
            <person name="Li L."/>
            <person name="Luo R."/>
            <person name="Xu F."/>
            <person name="Yang P."/>
            <person name="Zhang L."/>
            <person name="Wang X."/>
            <person name="Qi H."/>
            <person name="Xiong Z."/>
            <person name="Que H."/>
            <person name="Xie Y."/>
            <person name="Holland P.W."/>
            <person name="Paps J."/>
            <person name="Zhu Y."/>
            <person name="Wu F."/>
            <person name="Chen Y."/>
            <person name="Wang J."/>
            <person name="Peng C."/>
            <person name="Meng J."/>
            <person name="Yang L."/>
            <person name="Liu J."/>
            <person name="Wen B."/>
            <person name="Zhang N."/>
            <person name="Huang Z."/>
            <person name="Zhu Q."/>
            <person name="Feng Y."/>
            <person name="Mount A."/>
            <person name="Hedgecock D."/>
            <person name="Xu Z."/>
            <person name="Liu Y."/>
            <person name="Domazet-Loso T."/>
            <person name="Du Y."/>
            <person name="Sun X."/>
            <person name="Zhang S."/>
            <person name="Liu B."/>
            <person name="Cheng P."/>
            <person name="Jiang X."/>
            <person name="Li J."/>
            <person name="Fan D."/>
            <person name="Wang W."/>
            <person name="Fu W."/>
            <person name="Wang T."/>
            <person name="Wang B."/>
            <person name="Zhang J."/>
            <person name="Peng Z."/>
            <person name="Li Y."/>
            <person name="Li N."/>
            <person name="Wang J."/>
            <person name="Chen M."/>
            <person name="He Y."/>
            <person name="Tan F."/>
            <person name="Song X."/>
            <person name="Zheng Q."/>
            <person name="Huang R."/>
            <person name="Yang H."/>
            <person name="Du X."/>
            <person name="Chen L."/>
            <person name="Yang M."/>
            <person name="Gaffney P.M."/>
            <person name="Wang S."/>
            <person name="Luo L."/>
            <person name="She Z."/>
            <person name="Ming Y."/>
            <person name="Huang W."/>
            <person name="Zhang S."/>
            <person name="Huang B."/>
            <person name="Zhang Y."/>
            <person name="Qu T."/>
            <person name="Ni P."/>
            <person name="Miao G."/>
            <person name="Wang J."/>
            <person name="Wang Q."/>
            <person name="Steinberg C.E."/>
            <person name="Wang H."/>
            <person name="Li N."/>
            <person name="Qian L."/>
            <person name="Zhang G."/>
            <person name="Li Y."/>
            <person name="Yang H."/>
            <person name="Liu X."/>
            <person name="Wang J."/>
            <person name="Yin Y."/>
            <person name="Wang J."/>
        </authorList>
    </citation>
    <scope>NUCLEOTIDE SEQUENCE [LARGE SCALE GENOMIC DNA]</scope>
    <source>
        <strain evidence="1">05x7-T-G4-1.051#20</strain>
    </source>
</reference>
<gene>
    <name evidence="1" type="ORF">CGI_10020209</name>
</gene>
<name>K1QQP0_MAGGI</name>
<protein>
    <submittedName>
        <fullName evidence="1">Uncharacterized protein</fullName>
    </submittedName>
</protein>
<sequence>MAHYCIHLCRQVDRLPVTLLHQVDNGCIQVLILPLLLPGGCLCNGREFTILILFINWDFSEFGPLWPVLDVSY</sequence>